<name>A0E2D9_PARTE</name>
<organism evidence="2 3">
    <name type="scientific">Paramecium tetraurelia</name>
    <dbReference type="NCBI Taxonomy" id="5888"/>
    <lineage>
        <taxon>Eukaryota</taxon>
        <taxon>Sar</taxon>
        <taxon>Alveolata</taxon>
        <taxon>Ciliophora</taxon>
        <taxon>Intramacronucleata</taxon>
        <taxon>Oligohymenophorea</taxon>
        <taxon>Peniculida</taxon>
        <taxon>Parameciidae</taxon>
        <taxon>Paramecium</taxon>
    </lineage>
</organism>
<gene>
    <name evidence="2" type="ORF">GSPATT00022628001</name>
</gene>
<protein>
    <recommendedName>
        <fullName evidence="1">G domain-containing protein</fullName>
    </recommendedName>
</protein>
<dbReference type="Proteomes" id="UP000000600">
    <property type="component" value="Unassembled WGS sequence"/>
</dbReference>
<dbReference type="KEGG" id="ptm:GSPATT00022628001"/>
<sequence length="462" mass="53461">MSRRQAVLTGFTGSGKTTFFNKICKTNQPTQSGGMSLTRQTFLKEAAFGSGFRVLDTPGYGSKSEKIIHAVSVLNALTEGPVNQIFIVVKWERIDLMQDYIKFIVVKFQRFRHLLTIAVTHWDTADLSTIQKNEEQVRKLAASYKINSVIFVSKFDTGEKICAQIDSILDRCQAQDVKLTDAEFYSNFELVELQDEIEFELECKKEDVIQNFRKLANVIRQYIKDFDEKDKSMHEIMHYLALETKKIAENLITDFEIKNNAEFSKLFEYHQNPSLAYLVHFELKKAVMVDIEDIVKLTQQKMKNNEEHFFNFIKACPHCGLIWLKVSGCQYGTTCGNFPDKDDNKFEKYKFHSRYTFNISDKGVSYTENKDFMQKSQITHPKKYVDPSEKNQKKLGCGKEIIWVDIPALSPQQLKELIDPGLMDYFAQEVPKEELRNILMKAQKSVQSQVDQAKSETKVIRL</sequence>
<evidence type="ECO:0000313" key="2">
    <source>
        <dbReference type="EMBL" id="CAK89456.1"/>
    </source>
</evidence>
<dbReference type="GO" id="GO:0005525">
    <property type="term" value="F:GTP binding"/>
    <property type="evidence" value="ECO:0007669"/>
    <property type="project" value="InterPro"/>
</dbReference>
<dbReference type="InParanoid" id="A0E2D9"/>
<dbReference type="SUPFAM" id="SSF52540">
    <property type="entry name" value="P-loop containing nucleoside triphosphate hydrolases"/>
    <property type="match status" value="1"/>
</dbReference>
<dbReference type="Pfam" id="PF01926">
    <property type="entry name" value="MMR_HSR1"/>
    <property type="match status" value="1"/>
</dbReference>
<dbReference type="EMBL" id="CT868654">
    <property type="protein sequence ID" value="CAK89456.1"/>
    <property type="molecule type" value="Genomic_DNA"/>
</dbReference>
<proteinExistence type="predicted"/>
<feature type="domain" description="G" evidence="1">
    <location>
        <begin position="6"/>
        <end position="96"/>
    </location>
</feature>
<dbReference type="HOGENOM" id="CLU_028781_0_0_1"/>
<dbReference type="CDD" id="cd00882">
    <property type="entry name" value="Ras_like_GTPase"/>
    <property type="match status" value="1"/>
</dbReference>
<dbReference type="InterPro" id="IPR006073">
    <property type="entry name" value="GTP-bd"/>
</dbReference>
<dbReference type="OMA" id="SMHEIMH"/>
<dbReference type="GeneID" id="5042638"/>
<dbReference type="Gene3D" id="3.40.50.300">
    <property type="entry name" value="P-loop containing nucleotide triphosphate hydrolases"/>
    <property type="match status" value="1"/>
</dbReference>
<keyword evidence="3" id="KW-1185">Reference proteome</keyword>
<dbReference type="OrthoDB" id="8954335at2759"/>
<dbReference type="RefSeq" id="XP_001456853.1">
    <property type="nucleotide sequence ID" value="XM_001456816.1"/>
</dbReference>
<dbReference type="eggNOG" id="ENOG502S8NM">
    <property type="taxonomic scope" value="Eukaryota"/>
</dbReference>
<dbReference type="InterPro" id="IPR027417">
    <property type="entry name" value="P-loop_NTPase"/>
</dbReference>
<accession>A0E2D9</accession>
<reference evidence="2 3" key="1">
    <citation type="journal article" date="2006" name="Nature">
        <title>Global trends of whole-genome duplications revealed by the ciliate Paramecium tetraurelia.</title>
        <authorList>
            <consortium name="Genoscope"/>
            <person name="Aury J.-M."/>
            <person name="Jaillon O."/>
            <person name="Duret L."/>
            <person name="Noel B."/>
            <person name="Jubin C."/>
            <person name="Porcel B.M."/>
            <person name="Segurens B."/>
            <person name="Daubin V."/>
            <person name="Anthouard V."/>
            <person name="Aiach N."/>
            <person name="Arnaiz O."/>
            <person name="Billaut A."/>
            <person name="Beisson J."/>
            <person name="Blanc I."/>
            <person name="Bouhouche K."/>
            <person name="Camara F."/>
            <person name="Duharcourt S."/>
            <person name="Guigo R."/>
            <person name="Gogendeau D."/>
            <person name="Katinka M."/>
            <person name="Keller A.-M."/>
            <person name="Kissmehl R."/>
            <person name="Klotz C."/>
            <person name="Koll F."/>
            <person name="Le Moue A."/>
            <person name="Lepere C."/>
            <person name="Malinsky S."/>
            <person name="Nowacki M."/>
            <person name="Nowak J.K."/>
            <person name="Plattner H."/>
            <person name="Poulain J."/>
            <person name="Ruiz F."/>
            <person name="Serrano V."/>
            <person name="Zagulski M."/>
            <person name="Dessen P."/>
            <person name="Betermier M."/>
            <person name="Weissenbach J."/>
            <person name="Scarpelli C."/>
            <person name="Schachter V."/>
            <person name="Sperling L."/>
            <person name="Meyer E."/>
            <person name="Cohen J."/>
            <person name="Wincker P."/>
        </authorList>
    </citation>
    <scope>NUCLEOTIDE SEQUENCE [LARGE SCALE GENOMIC DNA]</scope>
    <source>
        <strain evidence="2 3">Stock d4-2</strain>
    </source>
</reference>
<evidence type="ECO:0000313" key="3">
    <source>
        <dbReference type="Proteomes" id="UP000000600"/>
    </source>
</evidence>
<evidence type="ECO:0000259" key="1">
    <source>
        <dbReference type="Pfam" id="PF01926"/>
    </source>
</evidence>
<dbReference type="AlphaFoldDB" id="A0E2D9"/>